<dbReference type="EMBL" id="CAJNBK010000014">
    <property type="protein sequence ID" value="CAE6786582.1"/>
    <property type="molecule type" value="Genomic_DNA"/>
</dbReference>
<evidence type="ECO:0000313" key="4">
    <source>
        <dbReference type="Proteomes" id="UP000672526"/>
    </source>
</evidence>
<proteinExistence type="predicted"/>
<protein>
    <recommendedName>
        <fullName evidence="5">Zinc ribbon domain-containing protein</fullName>
    </recommendedName>
</protein>
<evidence type="ECO:0000256" key="2">
    <source>
        <dbReference type="SAM" id="Phobius"/>
    </source>
</evidence>
<keyword evidence="4" id="KW-1185">Reference proteome</keyword>
<feature type="region of interest" description="Disordered" evidence="1">
    <location>
        <begin position="186"/>
        <end position="208"/>
    </location>
</feature>
<keyword evidence="2" id="KW-0472">Membrane</keyword>
<accession>A0ABM8S3C8</accession>
<dbReference type="RefSeq" id="WP_211613457.1">
    <property type="nucleotide sequence ID" value="NZ_CAJNBK010000014.1"/>
</dbReference>
<feature type="region of interest" description="Disordered" evidence="1">
    <location>
        <begin position="45"/>
        <end position="85"/>
    </location>
</feature>
<feature type="compositionally biased region" description="Low complexity" evidence="1">
    <location>
        <begin position="53"/>
        <end position="64"/>
    </location>
</feature>
<sequence length="355" mass="36965">MSTQTILGHSFPMPCKRCGGALYRQVDYCPYCGAVHPLEAGPHKRTVIPGSRASASATSKTAQKSDFDPAQPGESEFTAQTAQTSFSDEAAPVEPPMQLPVLASLPPRTDPPLSADPPHAQGLTALPLRWVLLAIAAIGAIGLAYVAYALFSENRESQNGNAEQTADTVQDARTATGTIALYAPAQSTKPATASKPTAPASPVKAAPATPSTPIVAPLAAAPVKPATPQFRDAAQALQAARLAFRANDLSAAQAALGAAQTLQPANSDAQSLQTELKPLAARRDAALQAAQACAAQQSWNCARQHANEALAIDTGNDTAKTILERVIRETGWAPLKPHAAIDSPVNDRSFGYRIS</sequence>
<feature type="compositionally biased region" description="Low complexity" evidence="1">
    <location>
        <begin position="187"/>
        <end position="208"/>
    </location>
</feature>
<keyword evidence="2" id="KW-1133">Transmembrane helix</keyword>
<dbReference type="Proteomes" id="UP000672526">
    <property type="component" value="Unassembled WGS sequence"/>
</dbReference>
<evidence type="ECO:0008006" key="5">
    <source>
        <dbReference type="Google" id="ProtNLM"/>
    </source>
</evidence>
<evidence type="ECO:0000313" key="3">
    <source>
        <dbReference type="EMBL" id="CAE6786582.1"/>
    </source>
</evidence>
<gene>
    <name evidence="3" type="ORF">R69888_04558</name>
</gene>
<feature type="transmembrane region" description="Helical" evidence="2">
    <location>
        <begin position="130"/>
        <end position="151"/>
    </location>
</feature>
<reference evidence="3 4" key="1">
    <citation type="submission" date="2021-02" db="EMBL/GenBank/DDBJ databases">
        <authorList>
            <person name="Vanwijnsberghe S."/>
        </authorList>
    </citation>
    <scope>NUCLEOTIDE SEQUENCE [LARGE SCALE GENOMIC DNA]</scope>
    <source>
        <strain evidence="3 4">LMG 31837</strain>
    </source>
</reference>
<comment type="caution">
    <text evidence="3">The sequence shown here is derived from an EMBL/GenBank/DDBJ whole genome shotgun (WGS) entry which is preliminary data.</text>
</comment>
<evidence type="ECO:0000256" key="1">
    <source>
        <dbReference type="SAM" id="MobiDB-lite"/>
    </source>
</evidence>
<organism evidence="3 4">
    <name type="scientific">Paraburkholderia haematera</name>
    <dbReference type="NCBI Taxonomy" id="2793077"/>
    <lineage>
        <taxon>Bacteria</taxon>
        <taxon>Pseudomonadati</taxon>
        <taxon>Pseudomonadota</taxon>
        <taxon>Betaproteobacteria</taxon>
        <taxon>Burkholderiales</taxon>
        <taxon>Burkholderiaceae</taxon>
        <taxon>Paraburkholderia</taxon>
    </lineage>
</organism>
<name>A0ABM8S3C8_9BURK</name>
<keyword evidence="2" id="KW-0812">Transmembrane</keyword>